<evidence type="ECO:0000256" key="2">
    <source>
        <dbReference type="ARBA" id="ARBA00023445"/>
    </source>
</evidence>
<dbReference type="PANTHER" id="PTHR10366">
    <property type="entry name" value="NAD DEPENDENT EPIMERASE/DEHYDRATASE"/>
    <property type="match status" value="1"/>
</dbReference>
<reference evidence="3" key="1">
    <citation type="submission" date="2021-06" db="EMBL/GenBank/DDBJ databases">
        <title>Comparative genomics, transcriptomics and evolutionary studies reveal genomic signatures of adaptation to plant cell wall in hemibiotrophic fungi.</title>
        <authorList>
            <consortium name="DOE Joint Genome Institute"/>
            <person name="Baroncelli R."/>
            <person name="Diaz J.F."/>
            <person name="Benocci T."/>
            <person name="Peng M."/>
            <person name="Battaglia E."/>
            <person name="Haridas S."/>
            <person name="Andreopoulos W."/>
            <person name="Labutti K."/>
            <person name="Pangilinan J."/>
            <person name="Floch G.L."/>
            <person name="Makela M.R."/>
            <person name="Henrissat B."/>
            <person name="Grigoriev I.V."/>
            <person name="Crouch J.A."/>
            <person name="De Vries R.P."/>
            <person name="Sukno S.A."/>
            <person name="Thon M.R."/>
        </authorList>
    </citation>
    <scope>NUCLEOTIDE SEQUENCE</scope>
    <source>
        <strain evidence="3">CBS 125086</strain>
    </source>
</reference>
<dbReference type="RefSeq" id="XP_060416626.1">
    <property type="nucleotide sequence ID" value="XM_060560934.1"/>
</dbReference>
<gene>
    <name evidence="3" type="ORF">LY79DRAFT_588592</name>
</gene>
<protein>
    <recommendedName>
        <fullName evidence="5">Aldehyde reductase II</fullName>
    </recommendedName>
</protein>
<dbReference type="Gene3D" id="3.40.50.720">
    <property type="entry name" value="NAD(P)-binding Rossmann-like Domain"/>
    <property type="match status" value="1"/>
</dbReference>
<organism evidence="3 4">
    <name type="scientific">Colletotrichum navitas</name>
    <dbReference type="NCBI Taxonomy" id="681940"/>
    <lineage>
        <taxon>Eukaryota</taxon>
        <taxon>Fungi</taxon>
        <taxon>Dikarya</taxon>
        <taxon>Ascomycota</taxon>
        <taxon>Pezizomycotina</taxon>
        <taxon>Sordariomycetes</taxon>
        <taxon>Hypocreomycetidae</taxon>
        <taxon>Glomerellales</taxon>
        <taxon>Glomerellaceae</taxon>
        <taxon>Colletotrichum</taxon>
        <taxon>Colletotrichum graminicola species complex</taxon>
    </lineage>
</organism>
<evidence type="ECO:0000313" key="3">
    <source>
        <dbReference type="EMBL" id="KAK1595614.1"/>
    </source>
</evidence>
<dbReference type="SUPFAM" id="SSF51735">
    <property type="entry name" value="NAD(P)-binding Rossmann-fold domains"/>
    <property type="match status" value="1"/>
</dbReference>
<accession>A0AAD8Q4V6</accession>
<comment type="caution">
    <text evidence="3">The sequence shown here is derived from an EMBL/GenBank/DDBJ whole genome shotgun (WGS) entry which is preliminary data.</text>
</comment>
<comment type="similarity">
    <text evidence="2">Belongs to the NAD(P)-dependent epimerase/dehydratase family. Dihydroflavonol-4-reductase subfamily.</text>
</comment>
<keyword evidence="4" id="KW-1185">Reference proteome</keyword>
<name>A0AAD8Q4V6_9PEZI</name>
<evidence type="ECO:0000256" key="1">
    <source>
        <dbReference type="ARBA" id="ARBA00023002"/>
    </source>
</evidence>
<evidence type="ECO:0000313" key="4">
    <source>
        <dbReference type="Proteomes" id="UP001230504"/>
    </source>
</evidence>
<dbReference type="PANTHER" id="PTHR10366:SF562">
    <property type="entry name" value="ALDEHYDE REDUCTASE II (AFU_ORTHOLOGUE AFUA_1G11360)"/>
    <property type="match status" value="1"/>
</dbReference>
<dbReference type="GeneID" id="85445174"/>
<dbReference type="EMBL" id="JAHLJV010000015">
    <property type="protein sequence ID" value="KAK1595614.1"/>
    <property type="molecule type" value="Genomic_DNA"/>
</dbReference>
<evidence type="ECO:0008006" key="5">
    <source>
        <dbReference type="Google" id="ProtNLM"/>
    </source>
</evidence>
<dbReference type="InterPro" id="IPR036291">
    <property type="entry name" value="NAD(P)-bd_dom_sf"/>
</dbReference>
<dbReference type="Proteomes" id="UP001230504">
    <property type="component" value="Unassembled WGS sequence"/>
</dbReference>
<dbReference type="GO" id="GO:0016616">
    <property type="term" value="F:oxidoreductase activity, acting on the CH-OH group of donors, NAD or NADP as acceptor"/>
    <property type="evidence" value="ECO:0007669"/>
    <property type="project" value="TreeGrafter"/>
</dbReference>
<dbReference type="InterPro" id="IPR050425">
    <property type="entry name" value="NAD(P)_dehydrat-like"/>
</dbReference>
<dbReference type="AlphaFoldDB" id="A0AAD8Q4V6"/>
<proteinExistence type="inferred from homology"/>
<keyword evidence="1" id="KW-0560">Oxidoreductase</keyword>
<sequence>MSVIATIENPAIPKDSVVLITGANGFIASHVVHQLIQYGYKHAWLSAYFDKTYGKGHFELLCVPDMTAGNAFDEAIKRLWSIGVSAFIYMASVKNLDPGPNKSAVVAIKTAYRGPFVNRFVLTSSSSVILPVHLQAFLEMKSPVVTEDSWSPDAKELAWTPGLVWEPGHSVTVYITRKIEQEQTVRKDNQSKRPDLVVNAGISSENESGKESYPIDQGHPCTSGILVLLFQGKVLDSIQKLPQVKLGHGLTFNIKYALDVQDDAHLHVAAAALPDVKSQRIFAFAHPLWWDNILEVFRKQYPDKKFPDNFYNEPYPAIIKPRDRAEELLKRLGKPGWTPFEETLKMNVDDLYAADDV</sequence>